<reference evidence="1 2" key="1">
    <citation type="submission" date="2020-10" db="EMBL/GenBank/DDBJ databases">
        <title>Sequencing the genomes of 1000 actinobacteria strains.</title>
        <authorList>
            <person name="Klenk H.-P."/>
        </authorList>
    </citation>
    <scope>NUCLEOTIDE SEQUENCE [LARGE SCALE GENOMIC DNA]</scope>
    <source>
        <strain evidence="1 2">DSM 41803</strain>
    </source>
</reference>
<dbReference type="AlphaFoldDB" id="A0A8I0P2V2"/>
<accession>A0A8I0P2V2</accession>
<comment type="caution">
    <text evidence="1">The sequence shown here is derived from an EMBL/GenBank/DDBJ whole genome shotgun (WGS) entry which is preliminary data.</text>
</comment>
<evidence type="ECO:0000313" key="1">
    <source>
        <dbReference type="EMBL" id="MBE1597175.1"/>
    </source>
</evidence>
<evidence type="ECO:0000313" key="2">
    <source>
        <dbReference type="Proteomes" id="UP000629287"/>
    </source>
</evidence>
<dbReference type="RefSeq" id="WP_159026205.1">
    <property type="nucleotide sequence ID" value="NZ_JADBGF010000001.1"/>
</dbReference>
<name>A0A8I0P2V2_9ACTN</name>
<dbReference type="Gene3D" id="1.10.30.50">
    <property type="match status" value="1"/>
</dbReference>
<dbReference type="EMBL" id="JADBGF010000001">
    <property type="protein sequence ID" value="MBE1597175.1"/>
    <property type="molecule type" value="Genomic_DNA"/>
</dbReference>
<dbReference type="Proteomes" id="UP000629287">
    <property type="component" value="Unassembled WGS sequence"/>
</dbReference>
<keyword evidence="2" id="KW-1185">Reference proteome</keyword>
<dbReference type="OrthoDB" id="9802901at2"/>
<protein>
    <recommendedName>
        <fullName evidence="3">HNH endonuclease</fullName>
    </recommendedName>
</protein>
<dbReference type="CDD" id="cd00085">
    <property type="entry name" value="HNHc"/>
    <property type="match status" value="1"/>
</dbReference>
<evidence type="ECO:0008006" key="3">
    <source>
        <dbReference type="Google" id="ProtNLM"/>
    </source>
</evidence>
<dbReference type="GeneID" id="86827879"/>
<sequence>MTAKPLPPGDWRLRVYGRAPANGVTTRQYPRVAERNRAIEKQNNQCLYCEIPIGTPIWRHSKTVILRLNWDHFVPYAYLARSPRDNWVLACHVCNRIKSCRMFDTVQAAREVILPERVARGYEAPKEVLLRLGLAASENPWPVDVRAMGHAVYHSARMVREGVYLTPCGVEVARENIRPIASHQRRCTKCLQLRDLPVVPPAATP</sequence>
<gene>
    <name evidence="1" type="ORF">H4687_003304</name>
</gene>
<organism evidence="1 2">
    <name type="scientific">Streptomyces stelliscabiei</name>
    <dbReference type="NCBI Taxonomy" id="146820"/>
    <lineage>
        <taxon>Bacteria</taxon>
        <taxon>Bacillati</taxon>
        <taxon>Actinomycetota</taxon>
        <taxon>Actinomycetes</taxon>
        <taxon>Kitasatosporales</taxon>
        <taxon>Streptomycetaceae</taxon>
        <taxon>Streptomyces</taxon>
    </lineage>
</organism>
<dbReference type="InterPro" id="IPR003615">
    <property type="entry name" value="HNH_nuc"/>
</dbReference>
<proteinExistence type="predicted"/>